<sequence length="215" mass="24129">MSFLGLVNYHRQFIPKFSDLAAPLHAVVSSKTTFVLGEKQGEAFGALKKALLQPPVLSVPNAEDPFILDTHASDQAVAAELLQVQQEGEKVIANGSYALSTEQRRYCTTRKELLAIVRFTRQFRAYLLGRQFKIRTDHASLVWLLNFKQPQGQLARWLEELSQFDMVIEHRAGRHHANADSLSRRPVGTFCGNYNGQANLQDLPCGGVYLLYQGI</sequence>
<proteinExistence type="predicted"/>
<feature type="domain" description="Reverse transcriptase RNase H-like" evidence="7">
    <location>
        <begin position="63"/>
        <end position="164"/>
    </location>
</feature>
<keyword evidence="6" id="KW-0695">RNA-directed DNA polymerase</keyword>
<dbReference type="InterPro" id="IPR043128">
    <property type="entry name" value="Rev_trsase/Diguanyl_cyclase"/>
</dbReference>
<dbReference type="PANTHER" id="PTHR37984">
    <property type="entry name" value="PROTEIN CBG26694"/>
    <property type="match status" value="1"/>
</dbReference>
<dbReference type="SUPFAM" id="SSF56672">
    <property type="entry name" value="DNA/RNA polymerases"/>
    <property type="match status" value="1"/>
</dbReference>
<comment type="caution">
    <text evidence="8">The sequence shown here is derived from an EMBL/GenBank/DDBJ whole genome shotgun (WGS) entry which is preliminary data.</text>
</comment>
<keyword evidence="4" id="KW-0255">Endonuclease</keyword>
<evidence type="ECO:0000313" key="8">
    <source>
        <dbReference type="EMBL" id="GFS04565.1"/>
    </source>
</evidence>
<dbReference type="AlphaFoldDB" id="A0AAV4I3R2"/>
<organism evidence="8 9">
    <name type="scientific">Elysia marginata</name>
    <dbReference type="NCBI Taxonomy" id="1093978"/>
    <lineage>
        <taxon>Eukaryota</taxon>
        <taxon>Metazoa</taxon>
        <taxon>Spiralia</taxon>
        <taxon>Lophotrochozoa</taxon>
        <taxon>Mollusca</taxon>
        <taxon>Gastropoda</taxon>
        <taxon>Heterobranchia</taxon>
        <taxon>Euthyneura</taxon>
        <taxon>Panpulmonata</taxon>
        <taxon>Sacoglossa</taxon>
        <taxon>Placobranchoidea</taxon>
        <taxon>Plakobranchidae</taxon>
        <taxon>Elysia</taxon>
    </lineage>
</organism>
<dbReference type="InterPro" id="IPR043502">
    <property type="entry name" value="DNA/RNA_pol_sf"/>
</dbReference>
<keyword evidence="9" id="KW-1185">Reference proteome</keyword>
<dbReference type="GO" id="GO:0003964">
    <property type="term" value="F:RNA-directed DNA polymerase activity"/>
    <property type="evidence" value="ECO:0007669"/>
    <property type="project" value="UniProtKB-KW"/>
</dbReference>
<keyword evidence="5" id="KW-0378">Hydrolase</keyword>
<accession>A0AAV4I3R2</accession>
<dbReference type="GO" id="GO:0004519">
    <property type="term" value="F:endonuclease activity"/>
    <property type="evidence" value="ECO:0007669"/>
    <property type="project" value="UniProtKB-KW"/>
</dbReference>
<evidence type="ECO:0000256" key="2">
    <source>
        <dbReference type="ARBA" id="ARBA00022695"/>
    </source>
</evidence>
<dbReference type="InterPro" id="IPR041373">
    <property type="entry name" value="RT_RNaseH"/>
</dbReference>
<keyword evidence="1" id="KW-0808">Transferase</keyword>
<evidence type="ECO:0000256" key="3">
    <source>
        <dbReference type="ARBA" id="ARBA00022722"/>
    </source>
</evidence>
<dbReference type="EMBL" id="BMAT01002314">
    <property type="protein sequence ID" value="GFS04565.1"/>
    <property type="molecule type" value="Genomic_DNA"/>
</dbReference>
<keyword evidence="2" id="KW-0548">Nucleotidyltransferase</keyword>
<dbReference type="InterPro" id="IPR050951">
    <property type="entry name" value="Retrovirus_Pol_polyprotein"/>
</dbReference>
<evidence type="ECO:0000256" key="6">
    <source>
        <dbReference type="ARBA" id="ARBA00022918"/>
    </source>
</evidence>
<dbReference type="Pfam" id="PF17917">
    <property type="entry name" value="RT_RNaseH"/>
    <property type="match status" value="1"/>
</dbReference>
<dbReference type="GO" id="GO:0016787">
    <property type="term" value="F:hydrolase activity"/>
    <property type="evidence" value="ECO:0007669"/>
    <property type="project" value="UniProtKB-KW"/>
</dbReference>
<evidence type="ECO:0000259" key="7">
    <source>
        <dbReference type="Pfam" id="PF17917"/>
    </source>
</evidence>
<name>A0AAV4I3R2_9GAST</name>
<dbReference type="Gene3D" id="3.30.70.270">
    <property type="match status" value="1"/>
</dbReference>
<evidence type="ECO:0000256" key="1">
    <source>
        <dbReference type="ARBA" id="ARBA00022679"/>
    </source>
</evidence>
<dbReference type="PANTHER" id="PTHR37984:SF5">
    <property type="entry name" value="PROTEIN NYNRIN-LIKE"/>
    <property type="match status" value="1"/>
</dbReference>
<reference evidence="8 9" key="1">
    <citation type="journal article" date="2021" name="Elife">
        <title>Chloroplast acquisition without the gene transfer in kleptoplastic sea slugs, Plakobranchus ocellatus.</title>
        <authorList>
            <person name="Maeda T."/>
            <person name="Takahashi S."/>
            <person name="Yoshida T."/>
            <person name="Shimamura S."/>
            <person name="Takaki Y."/>
            <person name="Nagai Y."/>
            <person name="Toyoda A."/>
            <person name="Suzuki Y."/>
            <person name="Arimoto A."/>
            <person name="Ishii H."/>
            <person name="Satoh N."/>
            <person name="Nishiyama T."/>
            <person name="Hasebe M."/>
            <person name="Maruyama T."/>
            <person name="Minagawa J."/>
            <person name="Obokata J."/>
            <person name="Shigenobu S."/>
        </authorList>
    </citation>
    <scope>NUCLEOTIDE SEQUENCE [LARGE SCALE GENOMIC DNA]</scope>
</reference>
<evidence type="ECO:0000256" key="4">
    <source>
        <dbReference type="ARBA" id="ARBA00022759"/>
    </source>
</evidence>
<keyword evidence="3" id="KW-0540">Nuclease</keyword>
<dbReference type="Proteomes" id="UP000762676">
    <property type="component" value="Unassembled WGS sequence"/>
</dbReference>
<evidence type="ECO:0000256" key="5">
    <source>
        <dbReference type="ARBA" id="ARBA00022801"/>
    </source>
</evidence>
<evidence type="ECO:0000313" key="9">
    <source>
        <dbReference type="Proteomes" id="UP000762676"/>
    </source>
</evidence>
<gene>
    <name evidence="8" type="ORF">ElyMa_001179500</name>
</gene>
<dbReference type="CDD" id="cd09274">
    <property type="entry name" value="RNase_HI_RT_Ty3"/>
    <property type="match status" value="1"/>
</dbReference>
<protein>
    <submittedName>
        <fullName evidence="8">Pol polyprotein</fullName>
    </submittedName>
</protein>